<dbReference type="Proteomes" id="UP000198784">
    <property type="component" value="Unassembled WGS sequence"/>
</dbReference>
<keyword evidence="3" id="KW-1185">Reference proteome</keyword>
<evidence type="ECO:0000259" key="1">
    <source>
        <dbReference type="Pfam" id="PF09836"/>
    </source>
</evidence>
<feature type="domain" description="Putative DNA-binding" evidence="1">
    <location>
        <begin position="4"/>
        <end position="94"/>
    </location>
</feature>
<dbReference type="OrthoDB" id="4146344at2"/>
<proteinExistence type="predicted"/>
<sequence>MNSQAEFVAALLDPERDCPADLKTWNGSDPAARFAVYRNNVLSSLIDALAASFPVVQQLVGETFFRAMAAVYVRHSPPRTRILADYGADFPAFIQGFAPAASLPYLADVARLELLRIRAYHAADAAPLDADALATALAAPERLASLLLRLQPALGLLDSAFAVVSLWAAHQGALTLAEVDLDQAQCALVLRNGLEVEVLGIRSGDAVLIQALLQGRPLGAATQLALACDPAFDLGACLAHLLRAGAITHCAYDTQRPLP</sequence>
<evidence type="ECO:0000313" key="3">
    <source>
        <dbReference type="Proteomes" id="UP000198784"/>
    </source>
</evidence>
<accession>A0A1I5KFA1</accession>
<dbReference type="Pfam" id="PF09836">
    <property type="entry name" value="DUF2063"/>
    <property type="match status" value="1"/>
</dbReference>
<gene>
    <name evidence="2" type="ORF">SAMN05216190_101213</name>
</gene>
<dbReference type="InterPro" id="IPR018640">
    <property type="entry name" value="DUF2063"/>
</dbReference>
<dbReference type="AlphaFoldDB" id="A0A1I5KFA1"/>
<dbReference type="Gene3D" id="1.10.150.690">
    <property type="entry name" value="DUF2063"/>
    <property type="match status" value="1"/>
</dbReference>
<dbReference type="EMBL" id="FOWX01000001">
    <property type="protein sequence ID" value="SFO83700.1"/>
    <property type="molecule type" value="Genomic_DNA"/>
</dbReference>
<keyword evidence="2" id="KW-0238">DNA-binding</keyword>
<reference evidence="3" key="1">
    <citation type="submission" date="2016-10" db="EMBL/GenBank/DDBJ databases">
        <authorList>
            <person name="Varghese N."/>
            <person name="Submissions S."/>
        </authorList>
    </citation>
    <scope>NUCLEOTIDE SEQUENCE [LARGE SCALE GENOMIC DNA]</scope>
    <source>
        <strain evidence="3">DSM 17834</strain>
    </source>
</reference>
<protein>
    <submittedName>
        <fullName evidence="2">Putative DNA-binding domain-containing protein</fullName>
    </submittedName>
</protein>
<evidence type="ECO:0000313" key="2">
    <source>
        <dbReference type="EMBL" id="SFO83700.1"/>
    </source>
</evidence>
<dbReference type="InterPro" id="IPR044922">
    <property type="entry name" value="DUF2063_N_sf"/>
</dbReference>
<organism evidence="2 3">
    <name type="scientific">Pseudomonas borbori</name>
    <dbReference type="NCBI Taxonomy" id="289003"/>
    <lineage>
        <taxon>Bacteria</taxon>
        <taxon>Pseudomonadati</taxon>
        <taxon>Pseudomonadota</taxon>
        <taxon>Gammaproteobacteria</taxon>
        <taxon>Pseudomonadales</taxon>
        <taxon>Pseudomonadaceae</taxon>
        <taxon>Pseudomonas</taxon>
    </lineage>
</organism>
<dbReference type="RefSeq" id="WP_090496910.1">
    <property type="nucleotide sequence ID" value="NZ_FOWX01000001.1"/>
</dbReference>
<dbReference type="GO" id="GO:0003677">
    <property type="term" value="F:DNA binding"/>
    <property type="evidence" value="ECO:0007669"/>
    <property type="project" value="UniProtKB-KW"/>
</dbReference>
<name>A0A1I5KFA1_9PSED</name>
<dbReference type="STRING" id="289003.SAMN05216190_101213"/>